<dbReference type="OrthoDB" id="3026661at2759"/>
<gene>
    <name evidence="4" type="ORF">D9758_011164</name>
</gene>
<feature type="domain" description="RRM" evidence="3">
    <location>
        <begin position="135"/>
        <end position="206"/>
    </location>
</feature>
<dbReference type="InterPro" id="IPR000504">
    <property type="entry name" value="RRM_dom"/>
</dbReference>
<keyword evidence="5" id="KW-1185">Reference proteome</keyword>
<sequence length="464" mass="52575">MSFFHVRIPLVFHCHVPTITWTSSRYLRQLSYSAPVKPAARTILIDNFPPTASTADFFALPGTALPLESVVKDLGKGQLEIRYLEATAAKYVAHVAAYRERGLLLNGIRLQMKLVERHRLPMEVIAAIGLRGASRSLFFQNLPKNYTAEELGEEMRRFGEVESVSVEPSGKRATVNFFHLLMASKALRTLRDEGWKLAFHVTLPKPEDPRIPEDWKSTVFVGGLSKTTSLCGFLRGLHSSLQFQNGDPIRTQMFDRCAFLTFSNRRFARSFFKNFTPPTGMSKGWAVKDIPPPLRLRAAVKLGASRMLCLDGFTSRQVDFDRLHQDFSKFGEIFYVFGDWKKAHAKVVFTDLVSALKAVEDIYENRSNYRVYAGARIAFGQPQAYFRVHFRPLRIPSAHEGHLSTTEEVDSESDHWEDLGGVYDGEEGNGEAEWNWELKECPTETVGTKKYRLDVSPATPRNLS</sequence>
<reference evidence="4 5" key="1">
    <citation type="journal article" date="2020" name="ISME J.">
        <title>Uncovering the hidden diversity of litter-decomposition mechanisms in mushroom-forming fungi.</title>
        <authorList>
            <person name="Floudas D."/>
            <person name="Bentzer J."/>
            <person name="Ahren D."/>
            <person name="Johansson T."/>
            <person name="Persson P."/>
            <person name="Tunlid A."/>
        </authorList>
    </citation>
    <scope>NUCLEOTIDE SEQUENCE [LARGE SCALE GENOMIC DNA]</scope>
    <source>
        <strain evidence="4 5">CBS 291.85</strain>
    </source>
</reference>
<evidence type="ECO:0000256" key="2">
    <source>
        <dbReference type="PROSITE-ProRule" id="PRU00176"/>
    </source>
</evidence>
<dbReference type="Gene3D" id="3.30.70.330">
    <property type="match status" value="1"/>
</dbReference>
<evidence type="ECO:0000313" key="4">
    <source>
        <dbReference type="EMBL" id="KAF5343034.1"/>
    </source>
</evidence>
<organism evidence="4 5">
    <name type="scientific">Tetrapyrgos nigripes</name>
    <dbReference type="NCBI Taxonomy" id="182062"/>
    <lineage>
        <taxon>Eukaryota</taxon>
        <taxon>Fungi</taxon>
        <taxon>Dikarya</taxon>
        <taxon>Basidiomycota</taxon>
        <taxon>Agaricomycotina</taxon>
        <taxon>Agaricomycetes</taxon>
        <taxon>Agaricomycetidae</taxon>
        <taxon>Agaricales</taxon>
        <taxon>Marasmiineae</taxon>
        <taxon>Marasmiaceae</taxon>
        <taxon>Tetrapyrgos</taxon>
    </lineage>
</organism>
<dbReference type="AlphaFoldDB" id="A0A8H5FN85"/>
<accession>A0A8H5FN85</accession>
<dbReference type="GO" id="GO:0003723">
    <property type="term" value="F:RNA binding"/>
    <property type="evidence" value="ECO:0007669"/>
    <property type="project" value="UniProtKB-UniRule"/>
</dbReference>
<comment type="caution">
    <text evidence="4">The sequence shown here is derived from an EMBL/GenBank/DDBJ whole genome shotgun (WGS) entry which is preliminary data.</text>
</comment>
<proteinExistence type="predicted"/>
<keyword evidence="1 2" id="KW-0694">RNA-binding</keyword>
<dbReference type="InterPro" id="IPR012677">
    <property type="entry name" value="Nucleotide-bd_a/b_plait_sf"/>
</dbReference>
<dbReference type="SUPFAM" id="SSF54928">
    <property type="entry name" value="RNA-binding domain, RBD"/>
    <property type="match status" value="2"/>
</dbReference>
<dbReference type="PANTHER" id="PTHR23189">
    <property type="entry name" value="RNA RECOGNITION MOTIF-CONTAINING"/>
    <property type="match status" value="1"/>
</dbReference>
<dbReference type="PROSITE" id="PS50102">
    <property type="entry name" value="RRM"/>
    <property type="match status" value="1"/>
</dbReference>
<evidence type="ECO:0000313" key="5">
    <source>
        <dbReference type="Proteomes" id="UP000559256"/>
    </source>
</evidence>
<evidence type="ECO:0000256" key="1">
    <source>
        <dbReference type="ARBA" id="ARBA00022884"/>
    </source>
</evidence>
<dbReference type="InterPro" id="IPR035979">
    <property type="entry name" value="RBD_domain_sf"/>
</dbReference>
<dbReference type="Pfam" id="PF00076">
    <property type="entry name" value="RRM_1"/>
    <property type="match status" value="1"/>
</dbReference>
<name>A0A8H5FN85_9AGAR</name>
<dbReference type="Proteomes" id="UP000559256">
    <property type="component" value="Unassembled WGS sequence"/>
</dbReference>
<evidence type="ECO:0000259" key="3">
    <source>
        <dbReference type="PROSITE" id="PS50102"/>
    </source>
</evidence>
<protein>
    <recommendedName>
        <fullName evidence="3">RRM domain-containing protein</fullName>
    </recommendedName>
</protein>
<dbReference type="EMBL" id="JAACJM010000150">
    <property type="protein sequence ID" value="KAF5343034.1"/>
    <property type="molecule type" value="Genomic_DNA"/>
</dbReference>